<name>A0A1H6VAC5_9FIRM</name>
<dbReference type="InterPro" id="IPR000056">
    <property type="entry name" value="Ribul_P_3_epim-like"/>
</dbReference>
<dbReference type="PANTHER" id="PTHR11749">
    <property type="entry name" value="RIBULOSE-5-PHOSPHATE-3-EPIMERASE"/>
    <property type="match status" value="1"/>
</dbReference>
<dbReference type="Gene3D" id="3.20.20.70">
    <property type="entry name" value="Aldolase class I"/>
    <property type="match status" value="1"/>
</dbReference>
<sequence length="236" mass="26391">MKKYIEVSPSLICADLCNLEQEVNTLQKAGMRSLHVDIIDPHFSPSMPIGLSSVEQLKAKSSMDFDVHIMSTDNEFFIKKLVKIKPASIIFHYESGIHVEKMLQLIKEADIKAGIALNPATPLDVLEYVVEACDYVLLMLINPGYADGKNERMVPYALEKIHHCKEFLKCHNSKAKIIVDGRVSLESIPKLLNAGADVLVAGSKSVFRKENSYAANYQQVNEIVNNFFKGGKHDEL</sequence>
<dbReference type="STRING" id="84035.SAMN05660742_102278"/>
<protein>
    <submittedName>
        <fullName evidence="3">Ribulose-phosphate 3-epimerase</fullName>
    </submittedName>
</protein>
<dbReference type="Pfam" id="PF00834">
    <property type="entry name" value="Ribul_P_3_epim"/>
    <property type="match status" value="1"/>
</dbReference>
<dbReference type="GO" id="GO:0016857">
    <property type="term" value="F:racemase and epimerase activity, acting on carbohydrates and derivatives"/>
    <property type="evidence" value="ECO:0007669"/>
    <property type="project" value="InterPro"/>
</dbReference>
<evidence type="ECO:0000256" key="2">
    <source>
        <dbReference type="ARBA" id="ARBA00023235"/>
    </source>
</evidence>
<evidence type="ECO:0000313" key="4">
    <source>
        <dbReference type="Proteomes" id="UP000199662"/>
    </source>
</evidence>
<dbReference type="EMBL" id="FNZK01000002">
    <property type="protein sequence ID" value="SEJ01511.1"/>
    <property type="molecule type" value="Genomic_DNA"/>
</dbReference>
<dbReference type="InterPro" id="IPR013785">
    <property type="entry name" value="Aldolase_TIM"/>
</dbReference>
<dbReference type="SUPFAM" id="SSF51366">
    <property type="entry name" value="Ribulose-phoshate binding barrel"/>
    <property type="match status" value="1"/>
</dbReference>
<dbReference type="GO" id="GO:0046872">
    <property type="term" value="F:metal ion binding"/>
    <property type="evidence" value="ECO:0007669"/>
    <property type="project" value="UniProtKB-KW"/>
</dbReference>
<evidence type="ECO:0000313" key="3">
    <source>
        <dbReference type="EMBL" id="SEJ01511.1"/>
    </source>
</evidence>
<keyword evidence="4" id="KW-1185">Reference proteome</keyword>
<keyword evidence="1" id="KW-0479">Metal-binding</keyword>
<proteinExistence type="predicted"/>
<dbReference type="Proteomes" id="UP000199662">
    <property type="component" value="Unassembled WGS sequence"/>
</dbReference>
<organism evidence="3 4">
    <name type="scientific">Propionispira arboris</name>
    <dbReference type="NCBI Taxonomy" id="84035"/>
    <lineage>
        <taxon>Bacteria</taxon>
        <taxon>Bacillati</taxon>
        <taxon>Bacillota</taxon>
        <taxon>Negativicutes</taxon>
        <taxon>Selenomonadales</taxon>
        <taxon>Selenomonadaceae</taxon>
        <taxon>Propionispira</taxon>
    </lineage>
</organism>
<dbReference type="CDD" id="cd00429">
    <property type="entry name" value="RPE"/>
    <property type="match status" value="1"/>
</dbReference>
<keyword evidence="2" id="KW-0413">Isomerase</keyword>
<evidence type="ECO:0000256" key="1">
    <source>
        <dbReference type="ARBA" id="ARBA00022723"/>
    </source>
</evidence>
<reference evidence="3 4" key="1">
    <citation type="submission" date="2016-10" db="EMBL/GenBank/DDBJ databases">
        <authorList>
            <person name="de Groot N.N."/>
        </authorList>
    </citation>
    <scope>NUCLEOTIDE SEQUENCE [LARGE SCALE GENOMIC DNA]</scope>
    <source>
        <strain evidence="3 4">DSM 2179</strain>
    </source>
</reference>
<dbReference type="NCBIfam" id="NF004076">
    <property type="entry name" value="PRK05581.1-4"/>
    <property type="match status" value="1"/>
</dbReference>
<dbReference type="InterPro" id="IPR011060">
    <property type="entry name" value="RibuloseP-bd_barrel"/>
</dbReference>
<accession>A0A1H6VAC5</accession>
<dbReference type="GO" id="GO:0005975">
    <property type="term" value="P:carbohydrate metabolic process"/>
    <property type="evidence" value="ECO:0007669"/>
    <property type="project" value="InterPro"/>
</dbReference>
<gene>
    <name evidence="3" type="ORF">SAMN05660742_102278</name>
</gene>
<dbReference type="AlphaFoldDB" id="A0A1H6VAC5"/>